<evidence type="ECO:0000313" key="4">
    <source>
        <dbReference type="Proteomes" id="UP000607559"/>
    </source>
</evidence>
<reference evidence="3" key="1">
    <citation type="journal article" date="2014" name="Int. J. Syst. Evol. Microbiol.">
        <title>Complete genome sequence of Corynebacterium casei LMG S-19264T (=DSM 44701T), isolated from a smear-ripened cheese.</title>
        <authorList>
            <consortium name="US DOE Joint Genome Institute (JGI-PGF)"/>
            <person name="Walter F."/>
            <person name="Albersmeier A."/>
            <person name="Kalinowski J."/>
            <person name="Ruckert C."/>
        </authorList>
    </citation>
    <scope>NUCLEOTIDE SEQUENCE</scope>
    <source>
        <strain evidence="3">CGMCC 1.15448</strain>
    </source>
</reference>
<sequence>MLKIIIVGATSGIGREMARIYAGAGHLVGATGRRQELLYSLQLEYPNYVITECFDATTPGSTSHLESMVRKMGGLDILVYSAGWGELTESLDWEIDKATVDVNVNGFLETIHFGWGVFTAQGHGHLVTLSSIASVRGNRHSPAYSASKAFQSTYFEGLHIKARHLQIPLHLTDVQPGFVDTKMAKGPGRFWVAPAEKAARQIVRAIEKKKWRVYITRRWWLVAKLGKWMPAWIYHRIG</sequence>
<dbReference type="EMBL" id="BMJC01000002">
    <property type="protein sequence ID" value="GGA96772.1"/>
    <property type="molecule type" value="Genomic_DNA"/>
</dbReference>
<dbReference type="PANTHER" id="PTHR44196">
    <property type="entry name" value="DEHYDROGENASE/REDUCTASE SDR FAMILY MEMBER 7B"/>
    <property type="match status" value="1"/>
</dbReference>
<dbReference type="InterPro" id="IPR036291">
    <property type="entry name" value="NAD(P)-bd_dom_sf"/>
</dbReference>
<dbReference type="Gene3D" id="3.40.50.720">
    <property type="entry name" value="NAD(P)-binding Rossmann-like Domain"/>
    <property type="match status" value="1"/>
</dbReference>
<name>A0A8J2UC17_9BACT</name>
<dbReference type="PRINTS" id="PR00081">
    <property type="entry name" value="GDHRDH"/>
</dbReference>
<comment type="caution">
    <text evidence="3">The sequence shown here is derived from an EMBL/GenBank/DDBJ whole genome shotgun (WGS) entry which is preliminary data.</text>
</comment>
<dbReference type="RefSeq" id="WP_188931115.1">
    <property type="nucleotide sequence ID" value="NZ_BMJC01000002.1"/>
</dbReference>
<dbReference type="Proteomes" id="UP000607559">
    <property type="component" value="Unassembled WGS sequence"/>
</dbReference>
<proteinExistence type="inferred from homology"/>
<reference evidence="3" key="2">
    <citation type="submission" date="2020-09" db="EMBL/GenBank/DDBJ databases">
        <authorList>
            <person name="Sun Q."/>
            <person name="Zhou Y."/>
        </authorList>
    </citation>
    <scope>NUCLEOTIDE SEQUENCE</scope>
    <source>
        <strain evidence="3">CGMCC 1.15448</strain>
    </source>
</reference>
<dbReference type="InterPro" id="IPR002347">
    <property type="entry name" value="SDR_fam"/>
</dbReference>
<evidence type="ECO:0000256" key="2">
    <source>
        <dbReference type="ARBA" id="ARBA00023002"/>
    </source>
</evidence>
<comment type="similarity">
    <text evidence="1">Belongs to the short-chain dehydrogenases/reductases (SDR) family.</text>
</comment>
<dbReference type="GO" id="GO:0016491">
    <property type="term" value="F:oxidoreductase activity"/>
    <property type="evidence" value="ECO:0007669"/>
    <property type="project" value="UniProtKB-KW"/>
</dbReference>
<keyword evidence="4" id="KW-1185">Reference proteome</keyword>
<dbReference type="Pfam" id="PF00106">
    <property type="entry name" value="adh_short"/>
    <property type="match status" value="1"/>
</dbReference>
<keyword evidence="2" id="KW-0560">Oxidoreductase</keyword>
<accession>A0A8J2UC17</accession>
<evidence type="ECO:0000313" key="3">
    <source>
        <dbReference type="EMBL" id="GGA96772.1"/>
    </source>
</evidence>
<organism evidence="3 4">
    <name type="scientific">Puia dinghuensis</name>
    <dbReference type="NCBI Taxonomy" id="1792502"/>
    <lineage>
        <taxon>Bacteria</taxon>
        <taxon>Pseudomonadati</taxon>
        <taxon>Bacteroidota</taxon>
        <taxon>Chitinophagia</taxon>
        <taxon>Chitinophagales</taxon>
        <taxon>Chitinophagaceae</taxon>
        <taxon>Puia</taxon>
    </lineage>
</organism>
<dbReference type="PANTHER" id="PTHR44196:SF3">
    <property type="entry name" value="SHORT CHAIN DEHYDROGENASE FAMILY PROTEIN"/>
    <property type="match status" value="1"/>
</dbReference>
<protein>
    <submittedName>
        <fullName evidence="3">Oxidoreductase</fullName>
    </submittedName>
</protein>
<evidence type="ECO:0000256" key="1">
    <source>
        <dbReference type="ARBA" id="ARBA00006484"/>
    </source>
</evidence>
<dbReference type="GO" id="GO:0016020">
    <property type="term" value="C:membrane"/>
    <property type="evidence" value="ECO:0007669"/>
    <property type="project" value="TreeGrafter"/>
</dbReference>
<dbReference type="AlphaFoldDB" id="A0A8J2UC17"/>
<dbReference type="SUPFAM" id="SSF51735">
    <property type="entry name" value="NAD(P)-binding Rossmann-fold domains"/>
    <property type="match status" value="1"/>
</dbReference>
<gene>
    <name evidence="3" type="ORF">GCM10011511_20090</name>
</gene>